<dbReference type="EMBL" id="CM018040">
    <property type="protein sequence ID" value="KAA8535385.1"/>
    <property type="molecule type" value="Genomic_DNA"/>
</dbReference>
<reference evidence="3 4" key="1">
    <citation type="submission" date="2019-09" db="EMBL/GenBank/DDBJ databases">
        <title>A chromosome-level genome assembly of the Chinese tupelo Nyssa sinensis.</title>
        <authorList>
            <person name="Yang X."/>
            <person name="Kang M."/>
            <person name="Yang Y."/>
            <person name="Xiong H."/>
            <person name="Wang M."/>
            <person name="Zhang Z."/>
            <person name="Wang Z."/>
            <person name="Wu H."/>
            <person name="Ma T."/>
            <person name="Liu J."/>
            <person name="Xi Z."/>
        </authorList>
    </citation>
    <scope>NUCLEOTIDE SEQUENCE [LARGE SCALE GENOMIC DNA]</scope>
    <source>
        <strain evidence="3">J267</strain>
        <tissue evidence="3">Leaf</tissue>
    </source>
</reference>
<evidence type="ECO:0000313" key="4">
    <source>
        <dbReference type="Proteomes" id="UP000325577"/>
    </source>
</evidence>
<dbReference type="SUPFAM" id="SSF53098">
    <property type="entry name" value="Ribonuclease H-like"/>
    <property type="match status" value="1"/>
</dbReference>
<dbReference type="InterPro" id="IPR052929">
    <property type="entry name" value="RNase_H-like_EbsB-rel"/>
</dbReference>
<evidence type="ECO:0000259" key="2">
    <source>
        <dbReference type="Pfam" id="PF13456"/>
    </source>
</evidence>
<proteinExistence type="predicted"/>
<keyword evidence="4" id="KW-1185">Reference proteome</keyword>
<keyword evidence="1" id="KW-1133">Transmembrane helix</keyword>
<dbReference type="Pfam" id="PF13456">
    <property type="entry name" value="RVT_3"/>
    <property type="match status" value="1"/>
</dbReference>
<dbReference type="GO" id="GO:0004523">
    <property type="term" value="F:RNA-DNA hybrid ribonuclease activity"/>
    <property type="evidence" value="ECO:0007669"/>
    <property type="project" value="InterPro"/>
</dbReference>
<dbReference type="GO" id="GO:0003676">
    <property type="term" value="F:nucleic acid binding"/>
    <property type="evidence" value="ECO:0007669"/>
    <property type="project" value="InterPro"/>
</dbReference>
<feature type="transmembrane region" description="Helical" evidence="1">
    <location>
        <begin position="70"/>
        <end position="90"/>
    </location>
</feature>
<evidence type="ECO:0000313" key="3">
    <source>
        <dbReference type="EMBL" id="KAA8535385.1"/>
    </source>
</evidence>
<gene>
    <name evidence="3" type="ORF">F0562_030388</name>
</gene>
<dbReference type="InterPro" id="IPR002156">
    <property type="entry name" value="RNaseH_domain"/>
</dbReference>
<keyword evidence="1" id="KW-0812">Transmembrane</keyword>
<keyword evidence="1" id="KW-0472">Membrane</keyword>
<dbReference type="PANTHER" id="PTHR47074:SF48">
    <property type="entry name" value="POLYNUCLEOTIDYL TRANSFERASE, RIBONUCLEASE H-LIKE SUPERFAMILY PROTEIN"/>
    <property type="match status" value="1"/>
</dbReference>
<protein>
    <recommendedName>
        <fullName evidence="2">RNase H type-1 domain-containing protein</fullName>
    </recommendedName>
</protein>
<dbReference type="Proteomes" id="UP000325577">
    <property type="component" value="Linkage Group LG17"/>
</dbReference>
<accession>A0A5J5AW93</accession>
<dbReference type="AlphaFoldDB" id="A0A5J5AW93"/>
<feature type="domain" description="RNase H type-1" evidence="2">
    <location>
        <begin position="153"/>
        <end position="270"/>
    </location>
</feature>
<organism evidence="3 4">
    <name type="scientific">Nyssa sinensis</name>
    <dbReference type="NCBI Taxonomy" id="561372"/>
    <lineage>
        <taxon>Eukaryota</taxon>
        <taxon>Viridiplantae</taxon>
        <taxon>Streptophyta</taxon>
        <taxon>Embryophyta</taxon>
        <taxon>Tracheophyta</taxon>
        <taxon>Spermatophyta</taxon>
        <taxon>Magnoliopsida</taxon>
        <taxon>eudicotyledons</taxon>
        <taxon>Gunneridae</taxon>
        <taxon>Pentapetalae</taxon>
        <taxon>asterids</taxon>
        <taxon>Cornales</taxon>
        <taxon>Nyssaceae</taxon>
        <taxon>Nyssa</taxon>
    </lineage>
</organism>
<dbReference type="InterPro" id="IPR012337">
    <property type="entry name" value="RNaseH-like_sf"/>
</dbReference>
<name>A0A5J5AW93_9ASTE</name>
<dbReference type="OrthoDB" id="1744872at2759"/>
<evidence type="ECO:0000256" key="1">
    <source>
        <dbReference type="SAM" id="Phobius"/>
    </source>
</evidence>
<sequence>MRTESAPEYCRILVNIPGLPVMWFEAPVSEVHLVSMMVLSKVSAARACARLSHKLLKVRICSPIVLSSSFLSFYDGDLVALWCIIVWIIWGYRNAILHGQRGNVVTVLVADAKKYISEFKEAQPHVHVTALRELTVGLSSWAPPMEGVFKLHVDGSWISSLRDGGISGVIHNQLGVVIGGFAKKLFGCYSVDSTEALALLQGIIFAKDIGFQVLVIENDYLPLMATIANSSLDLSPLGNVLEEIKQELRGLQWFSCSYVRTANRVVHEHAVFVQDIADEVFWIEELPESFDSKKRKIDVFDTIVESLSIGEIEMPLACNEERENLSVKHISSFGSQSGCCSESSRITKEK</sequence>
<dbReference type="PANTHER" id="PTHR47074">
    <property type="entry name" value="BNAC02G40300D PROTEIN"/>
    <property type="match status" value="1"/>
</dbReference>
<dbReference type="CDD" id="cd06222">
    <property type="entry name" value="RNase_H_like"/>
    <property type="match status" value="1"/>
</dbReference>
<dbReference type="InterPro" id="IPR044730">
    <property type="entry name" value="RNase_H-like_dom_plant"/>
</dbReference>